<dbReference type="eggNOG" id="COG1073">
    <property type="taxonomic scope" value="Bacteria"/>
</dbReference>
<proteinExistence type="predicted"/>
<dbReference type="AlphaFoldDB" id="B0C7M5"/>
<keyword evidence="2" id="KW-1185">Reference proteome</keyword>
<evidence type="ECO:0000313" key="2">
    <source>
        <dbReference type="Proteomes" id="UP000000268"/>
    </source>
</evidence>
<protein>
    <recommendedName>
        <fullName evidence="3">Serine aminopeptidase S33 domain-containing protein</fullName>
    </recommendedName>
</protein>
<dbReference type="KEGG" id="amr:AM1_0199"/>
<reference evidence="1 2" key="1">
    <citation type="journal article" date="2008" name="Proc. Natl. Acad. Sci. U.S.A.">
        <title>Niche adaptation and genome expansion in the chlorophyll d-producing cyanobacterium Acaryochloris marina.</title>
        <authorList>
            <person name="Swingley W.D."/>
            <person name="Chen M."/>
            <person name="Cheung P.C."/>
            <person name="Conrad A.L."/>
            <person name="Dejesa L.C."/>
            <person name="Hao J."/>
            <person name="Honchak B.M."/>
            <person name="Karbach L.E."/>
            <person name="Kurdoglu A."/>
            <person name="Lahiri S."/>
            <person name="Mastrian S.D."/>
            <person name="Miyashita H."/>
            <person name="Page L."/>
            <person name="Ramakrishna P."/>
            <person name="Satoh S."/>
            <person name="Sattley W.M."/>
            <person name="Shimada Y."/>
            <person name="Taylor H.L."/>
            <person name="Tomo T."/>
            <person name="Tsuchiya T."/>
            <person name="Wang Z.T."/>
            <person name="Raymond J."/>
            <person name="Mimuro M."/>
            <person name="Blankenship R.E."/>
            <person name="Touchman J.W."/>
        </authorList>
    </citation>
    <scope>NUCLEOTIDE SEQUENCE [LARGE SCALE GENOMIC DNA]</scope>
    <source>
        <strain evidence="2">MBIC 11017</strain>
    </source>
</reference>
<dbReference type="Proteomes" id="UP000000268">
    <property type="component" value="Chromosome"/>
</dbReference>
<gene>
    <name evidence="1" type="ordered locus">AM1_0199</name>
</gene>
<sequence length="300" mass="34059">MEQAQMIQAVNAMAQAMAKPTRTPVYRRPNEYGMVYEDIFFNAIDGTRLEGWFIPADSDRLIICNHFGPGNRYGFAGHLEEFSFRGGFEVNFLPAYQALHEAGYNIIAYDIRDHGLSASSGANGFSQLEWRDIIGAVRYAKSRLETRDLKTSLHTMCLGCNSTLIAMAKHPEEFEHIISMTALQPVLGRAMIEKSCQSMGIDPIEGAELYDQQQRKIYGFRLDDYNAMKQVSAIKIPTLVLQVRNDASMQAEAIQGFYDALPNPDKKIIWVEETAERFRGYAYFSEHPEQLVAWFDAHMT</sequence>
<dbReference type="OrthoDB" id="9776685at2"/>
<evidence type="ECO:0008006" key="3">
    <source>
        <dbReference type="Google" id="ProtNLM"/>
    </source>
</evidence>
<dbReference type="HOGENOM" id="CLU_071354_0_1_3"/>
<evidence type="ECO:0000313" key="1">
    <source>
        <dbReference type="EMBL" id="ABW25285.1"/>
    </source>
</evidence>
<dbReference type="STRING" id="329726.AM1_0199"/>
<name>B0C7M5_ACAM1</name>
<organism evidence="1 2">
    <name type="scientific">Acaryochloris marina (strain MBIC 11017)</name>
    <dbReference type="NCBI Taxonomy" id="329726"/>
    <lineage>
        <taxon>Bacteria</taxon>
        <taxon>Bacillati</taxon>
        <taxon>Cyanobacteriota</taxon>
        <taxon>Cyanophyceae</taxon>
        <taxon>Acaryochloridales</taxon>
        <taxon>Acaryochloridaceae</taxon>
        <taxon>Acaryochloris</taxon>
    </lineage>
</organism>
<dbReference type="InterPro" id="IPR029058">
    <property type="entry name" value="AB_hydrolase_fold"/>
</dbReference>
<accession>B0C7M5</accession>
<dbReference type="Gene3D" id="3.40.50.1820">
    <property type="entry name" value="alpha/beta hydrolase"/>
    <property type="match status" value="1"/>
</dbReference>
<dbReference type="EMBL" id="CP000828">
    <property type="protein sequence ID" value="ABW25285.1"/>
    <property type="molecule type" value="Genomic_DNA"/>
</dbReference>
<dbReference type="RefSeq" id="WP_012160896.1">
    <property type="nucleotide sequence ID" value="NC_009925.1"/>
</dbReference>
<dbReference type="SUPFAM" id="SSF53474">
    <property type="entry name" value="alpha/beta-Hydrolases"/>
    <property type="match status" value="1"/>
</dbReference>